<dbReference type="AlphaFoldDB" id="A0A133UHX1"/>
<gene>
    <name evidence="2" type="ORF">AKJ66_01175</name>
</gene>
<feature type="compositionally biased region" description="Basic and acidic residues" evidence="1">
    <location>
        <begin position="56"/>
        <end position="81"/>
    </location>
</feature>
<dbReference type="EMBL" id="LHXP01000008">
    <property type="protein sequence ID" value="KXA93757.1"/>
    <property type="molecule type" value="Genomic_DNA"/>
</dbReference>
<comment type="caution">
    <text evidence="2">The sequence shown here is derived from an EMBL/GenBank/DDBJ whole genome shotgun (WGS) entry which is preliminary data.</text>
</comment>
<reference evidence="2 3" key="1">
    <citation type="journal article" date="2016" name="Sci. Rep.">
        <title>Metabolic traits of an uncultured archaeal lineage -MSBL1- from brine pools of the Red Sea.</title>
        <authorList>
            <person name="Mwirichia R."/>
            <person name="Alam I."/>
            <person name="Rashid M."/>
            <person name="Vinu M."/>
            <person name="Ba-Alawi W."/>
            <person name="Anthony Kamau A."/>
            <person name="Kamanda Ngugi D."/>
            <person name="Goker M."/>
            <person name="Klenk H.P."/>
            <person name="Bajic V."/>
            <person name="Stingl U."/>
        </authorList>
    </citation>
    <scope>NUCLEOTIDE SEQUENCE [LARGE SCALE GENOMIC DNA]</scope>
    <source>
        <strain evidence="2">SCGC-AAA259E22</strain>
    </source>
</reference>
<feature type="region of interest" description="Disordered" evidence="1">
    <location>
        <begin position="51"/>
        <end position="81"/>
    </location>
</feature>
<dbReference type="Proteomes" id="UP000070657">
    <property type="component" value="Unassembled WGS sequence"/>
</dbReference>
<evidence type="ECO:0000313" key="2">
    <source>
        <dbReference type="EMBL" id="KXA93757.1"/>
    </source>
</evidence>
<sequence>MKSFNESGKGVWRVSGDEDCPHGSTIMLGSDKGNNQYYQCQECGAVIIIEGESSPEQERERMEREKEEEKSGFDKFTEKLR</sequence>
<evidence type="ECO:0000313" key="3">
    <source>
        <dbReference type="Proteomes" id="UP000070657"/>
    </source>
</evidence>
<evidence type="ECO:0000256" key="1">
    <source>
        <dbReference type="SAM" id="MobiDB-lite"/>
    </source>
</evidence>
<protein>
    <submittedName>
        <fullName evidence="2">Uncharacterized protein</fullName>
    </submittedName>
</protein>
<feature type="region of interest" description="Disordered" evidence="1">
    <location>
        <begin position="1"/>
        <end position="28"/>
    </location>
</feature>
<keyword evidence="3" id="KW-1185">Reference proteome</keyword>
<accession>A0A133UHX1</accession>
<organism evidence="2 3">
    <name type="scientific">candidate division MSBL1 archaeon SCGC-AAA259E22</name>
    <dbReference type="NCBI Taxonomy" id="1698265"/>
    <lineage>
        <taxon>Archaea</taxon>
        <taxon>Methanobacteriati</taxon>
        <taxon>Methanobacteriota</taxon>
        <taxon>candidate division MSBL1</taxon>
    </lineage>
</organism>
<name>A0A133UHX1_9EURY</name>
<proteinExistence type="predicted"/>